<evidence type="ECO:0000256" key="1">
    <source>
        <dbReference type="SAM" id="MobiDB-lite"/>
    </source>
</evidence>
<organism evidence="2">
    <name type="scientific">marine sediment metagenome</name>
    <dbReference type="NCBI Taxonomy" id="412755"/>
    <lineage>
        <taxon>unclassified sequences</taxon>
        <taxon>metagenomes</taxon>
        <taxon>ecological metagenomes</taxon>
    </lineage>
</organism>
<feature type="region of interest" description="Disordered" evidence="1">
    <location>
        <begin position="1"/>
        <end position="23"/>
    </location>
</feature>
<evidence type="ECO:0000313" key="2">
    <source>
        <dbReference type="EMBL" id="KKM05234.1"/>
    </source>
</evidence>
<dbReference type="Gene3D" id="3.90.1570.30">
    <property type="match status" value="1"/>
</dbReference>
<proteinExistence type="predicted"/>
<protein>
    <submittedName>
        <fullName evidence="2">Uncharacterized protein</fullName>
    </submittedName>
</protein>
<name>A0A0F9H2G4_9ZZZZ</name>
<reference evidence="2" key="1">
    <citation type="journal article" date="2015" name="Nature">
        <title>Complex archaea that bridge the gap between prokaryotes and eukaryotes.</title>
        <authorList>
            <person name="Spang A."/>
            <person name="Saw J.H."/>
            <person name="Jorgensen S.L."/>
            <person name="Zaremba-Niedzwiedzka K."/>
            <person name="Martijn J."/>
            <person name="Lind A.E."/>
            <person name="van Eijk R."/>
            <person name="Schleper C."/>
            <person name="Guy L."/>
            <person name="Ettema T.J."/>
        </authorList>
    </citation>
    <scope>NUCLEOTIDE SEQUENCE</scope>
</reference>
<sequence>MGYGESGTATMTPIDGAESEWQTRKKRIDPKLEASGWHIRPAGDAQSLLPGRYALEEFPTGSGPADYVLTADGQFLGVVEAKRVTLGPENVLTQAERYARGMGPRERQYNGFGVPFLYSTNGEVI</sequence>
<dbReference type="AlphaFoldDB" id="A0A0F9H2G4"/>
<accession>A0A0F9H2G4</accession>
<dbReference type="EMBL" id="LAZR01016267">
    <property type="protein sequence ID" value="KKM05234.1"/>
    <property type="molecule type" value="Genomic_DNA"/>
</dbReference>
<gene>
    <name evidence="2" type="ORF">LCGC14_1756180</name>
</gene>
<comment type="caution">
    <text evidence="2">The sequence shown here is derived from an EMBL/GenBank/DDBJ whole genome shotgun (WGS) entry which is preliminary data.</text>
</comment>